<name>A0AAW0SQQ9_SCYPA</name>
<sequence>MHVLWLAHLEALLRAQASRVLTDHCISMATDMKHQLRSVVFKLFDTLLESRVSTVAARIGTESEGDTVAMDDIQNAINEGRQGGESGENVWLPSAPQLSPEKTPEEAPAQSPRGDETTTEALEQKSTTEQKILISRFTVNRTPVSFPAGDAKEVTSHTPLTVEDHEVMEGKGTLASPHATPGTTTVTNTISAPPTTPTTPTTTASQATNTEDGEKTLGVAGTQTVDMEHQTGEKAATTVALLQEVVKELKTMLPLSPSKENRKCSPLVKLRLHKYCAFCCLAVVFLCLFGFCMWMLSTLSFDVARQHENLDPNSIDTLEWLEQQQIREKSGILSKEEVSGLAAKVPGNAEIEESSDSQEMQKPSLSTEGTDTDEVVELVGEDKLETKAVESMEDKLMEEDTEDTSLRPGGIEHQQLEDMDSHTLDGEETRNAVDIRPKILGFWE</sequence>
<evidence type="ECO:0000256" key="2">
    <source>
        <dbReference type="SAM" id="Phobius"/>
    </source>
</evidence>
<feature type="region of interest" description="Disordered" evidence="1">
    <location>
        <begin position="346"/>
        <end position="387"/>
    </location>
</feature>
<reference evidence="4 5" key="1">
    <citation type="submission" date="2023-03" db="EMBL/GenBank/DDBJ databases">
        <title>High-quality genome of Scylla paramamosain provides insights in environmental adaptation.</title>
        <authorList>
            <person name="Zhang L."/>
        </authorList>
    </citation>
    <scope>NUCLEOTIDE SEQUENCE [LARGE SCALE GENOMIC DNA]</scope>
    <source>
        <strain evidence="4">LZ_2023a</strain>
        <tissue evidence="4">Muscle</tissue>
    </source>
</reference>
<proteinExistence type="predicted"/>
<feature type="compositionally biased region" description="Low complexity" evidence="1">
    <location>
        <begin position="187"/>
        <end position="209"/>
    </location>
</feature>
<keyword evidence="5" id="KW-1185">Reference proteome</keyword>
<evidence type="ECO:0000313" key="4">
    <source>
        <dbReference type="EMBL" id="KAK8377321.1"/>
    </source>
</evidence>
<feature type="signal peptide" evidence="3">
    <location>
        <begin position="1"/>
        <end position="17"/>
    </location>
</feature>
<keyword evidence="2" id="KW-0812">Transmembrane</keyword>
<feature type="region of interest" description="Disordered" evidence="1">
    <location>
        <begin position="174"/>
        <end position="209"/>
    </location>
</feature>
<accession>A0AAW0SQQ9</accession>
<evidence type="ECO:0000256" key="3">
    <source>
        <dbReference type="SAM" id="SignalP"/>
    </source>
</evidence>
<dbReference type="AlphaFoldDB" id="A0AAW0SQQ9"/>
<dbReference type="Proteomes" id="UP001487740">
    <property type="component" value="Unassembled WGS sequence"/>
</dbReference>
<keyword evidence="2" id="KW-1133">Transmembrane helix</keyword>
<gene>
    <name evidence="4" type="ORF">O3P69_013746</name>
</gene>
<feature type="transmembrane region" description="Helical" evidence="2">
    <location>
        <begin position="272"/>
        <end position="296"/>
    </location>
</feature>
<protein>
    <submittedName>
        <fullName evidence="4">Uncharacterized protein</fullName>
    </submittedName>
</protein>
<feature type="compositionally biased region" description="Polar residues" evidence="1">
    <location>
        <begin position="357"/>
        <end position="369"/>
    </location>
</feature>
<keyword evidence="3" id="KW-0732">Signal</keyword>
<comment type="caution">
    <text evidence="4">The sequence shown here is derived from an EMBL/GenBank/DDBJ whole genome shotgun (WGS) entry which is preliminary data.</text>
</comment>
<dbReference type="EMBL" id="JARAKH010000047">
    <property type="protein sequence ID" value="KAK8377321.1"/>
    <property type="molecule type" value="Genomic_DNA"/>
</dbReference>
<evidence type="ECO:0000313" key="5">
    <source>
        <dbReference type="Proteomes" id="UP001487740"/>
    </source>
</evidence>
<evidence type="ECO:0000256" key="1">
    <source>
        <dbReference type="SAM" id="MobiDB-lite"/>
    </source>
</evidence>
<feature type="chain" id="PRO_5043429897" evidence="3">
    <location>
        <begin position="18"/>
        <end position="444"/>
    </location>
</feature>
<keyword evidence="2" id="KW-0472">Membrane</keyword>
<organism evidence="4 5">
    <name type="scientific">Scylla paramamosain</name>
    <name type="common">Mud crab</name>
    <dbReference type="NCBI Taxonomy" id="85552"/>
    <lineage>
        <taxon>Eukaryota</taxon>
        <taxon>Metazoa</taxon>
        <taxon>Ecdysozoa</taxon>
        <taxon>Arthropoda</taxon>
        <taxon>Crustacea</taxon>
        <taxon>Multicrustacea</taxon>
        <taxon>Malacostraca</taxon>
        <taxon>Eumalacostraca</taxon>
        <taxon>Eucarida</taxon>
        <taxon>Decapoda</taxon>
        <taxon>Pleocyemata</taxon>
        <taxon>Brachyura</taxon>
        <taxon>Eubrachyura</taxon>
        <taxon>Portunoidea</taxon>
        <taxon>Portunidae</taxon>
        <taxon>Portuninae</taxon>
        <taxon>Scylla</taxon>
    </lineage>
</organism>
<feature type="region of interest" description="Disordered" evidence="1">
    <location>
        <begin position="78"/>
        <end position="129"/>
    </location>
</feature>